<gene>
    <name evidence="1" type="ORF">BKP37_12875</name>
</gene>
<organism evidence="1 2">
    <name type="scientific">Anaerobacillus alkalilacustris</name>
    <dbReference type="NCBI Taxonomy" id="393763"/>
    <lineage>
        <taxon>Bacteria</taxon>
        <taxon>Bacillati</taxon>
        <taxon>Bacillota</taxon>
        <taxon>Bacilli</taxon>
        <taxon>Bacillales</taxon>
        <taxon>Bacillaceae</taxon>
        <taxon>Anaerobacillus</taxon>
    </lineage>
</organism>
<keyword evidence="2" id="KW-1185">Reference proteome</keyword>
<dbReference type="AlphaFoldDB" id="A0A1S2LJH9"/>
<dbReference type="OrthoDB" id="2347707at2"/>
<sequence>MDKDCYVNIKNELLENELLEAEFIGVFQYSHVLDPSPMIGGHSGGVIAYPIAVVKLDEKLKEVKLSDITFKR</sequence>
<comment type="caution">
    <text evidence="1">The sequence shown here is derived from an EMBL/GenBank/DDBJ whole genome shotgun (WGS) entry which is preliminary data.</text>
</comment>
<dbReference type="Proteomes" id="UP000179524">
    <property type="component" value="Unassembled WGS sequence"/>
</dbReference>
<dbReference type="EMBL" id="MLQR01000030">
    <property type="protein sequence ID" value="OIJ12688.1"/>
    <property type="molecule type" value="Genomic_DNA"/>
</dbReference>
<evidence type="ECO:0000313" key="1">
    <source>
        <dbReference type="EMBL" id="OIJ12688.1"/>
    </source>
</evidence>
<accession>A0A1S2LJH9</accession>
<evidence type="ECO:0000313" key="2">
    <source>
        <dbReference type="Proteomes" id="UP000179524"/>
    </source>
</evidence>
<proteinExistence type="predicted"/>
<protein>
    <submittedName>
        <fullName evidence="1">Uncharacterized protein</fullName>
    </submittedName>
</protein>
<reference evidence="1 2" key="1">
    <citation type="submission" date="2016-10" db="EMBL/GenBank/DDBJ databases">
        <title>Draft genome sequences of four alkaliphilic bacteria belonging to the Anaerobacillus genus.</title>
        <authorList>
            <person name="Bassil N.M."/>
            <person name="Lloyd J.R."/>
        </authorList>
    </citation>
    <scope>NUCLEOTIDE SEQUENCE [LARGE SCALE GENOMIC DNA]</scope>
    <source>
        <strain evidence="1 2">DSM 18345</strain>
    </source>
</reference>
<dbReference type="RefSeq" id="WP_071310008.1">
    <property type="nucleotide sequence ID" value="NZ_MLQR01000030.1"/>
</dbReference>
<name>A0A1S2LJH9_9BACI</name>